<feature type="domain" description="Myb-like" evidence="5">
    <location>
        <begin position="6"/>
        <end position="56"/>
    </location>
</feature>
<reference evidence="8 9" key="1">
    <citation type="submission" date="2016-11" db="EMBL/GenBank/DDBJ databases">
        <title>The macronuclear genome of Stentor coeruleus: a giant cell with tiny introns.</title>
        <authorList>
            <person name="Slabodnick M."/>
            <person name="Ruby J.G."/>
            <person name="Reiff S.B."/>
            <person name="Swart E.C."/>
            <person name="Gosai S."/>
            <person name="Prabakaran S."/>
            <person name="Witkowska E."/>
            <person name="Larue G.E."/>
            <person name="Fisher S."/>
            <person name="Freeman R.M."/>
            <person name="Gunawardena J."/>
            <person name="Chu W."/>
            <person name="Stover N.A."/>
            <person name="Gregory B.D."/>
            <person name="Nowacki M."/>
            <person name="Derisi J."/>
            <person name="Roy S.W."/>
            <person name="Marshall W.F."/>
            <person name="Sood P."/>
        </authorList>
    </citation>
    <scope>NUCLEOTIDE SEQUENCE [LARGE SCALE GENOMIC DNA]</scope>
    <source>
        <strain evidence="8">WM001</strain>
    </source>
</reference>
<evidence type="ECO:0000256" key="4">
    <source>
        <dbReference type="ARBA" id="ARBA00023242"/>
    </source>
</evidence>
<dbReference type="PROSITE" id="PS51293">
    <property type="entry name" value="SANT"/>
    <property type="match status" value="1"/>
</dbReference>
<keyword evidence="4" id="KW-0539">Nucleus</keyword>
<feature type="domain" description="HTH myb-type" evidence="7">
    <location>
        <begin position="1"/>
        <end position="60"/>
    </location>
</feature>
<dbReference type="PANTHER" id="PTHR12802">
    <property type="entry name" value="SWI/SNF COMPLEX-RELATED"/>
    <property type="match status" value="1"/>
</dbReference>
<dbReference type="PROSITE" id="PS50090">
    <property type="entry name" value="MYB_LIKE"/>
    <property type="match status" value="1"/>
</dbReference>
<dbReference type="InterPro" id="IPR009057">
    <property type="entry name" value="Homeodomain-like_sf"/>
</dbReference>
<dbReference type="InterPro" id="IPR006447">
    <property type="entry name" value="Myb_dom_plants"/>
</dbReference>
<evidence type="ECO:0000259" key="6">
    <source>
        <dbReference type="PROSITE" id="PS51293"/>
    </source>
</evidence>
<dbReference type="Gene3D" id="1.10.10.60">
    <property type="entry name" value="Homeodomain-like"/>
    <property type="match status" value="1"/>
</dbReference>
<evidence type="ECO:0000256" key="1">
    <source>
        <dbReference type="ARBA" id="ARBA00023015"/>
    </source>
</evidence>
<organism evidence="8 9">
    <name type="scientific">Stentor coeruleus</name>
    <dbReference type="NCBI Taxonomy" id="5963"/>
    <lineage>
        <taxon>Eukaryota</taxon>
        <taxon>Sar</taxon>
        <taxon>Alveolata</taxon>
        <taxon>Ciliophora</taxon>
        <taxon>Postciliodesmatophora</taxon>
        <taxon>Heterotrichea</taxon>
        <taxon>Heterotrichida</taxon>
        <taxon>Stentoridae</taxon>
        <taxon>Stentor</taxon>
    </lineage>
</organism>
<evidence type="ECO:0000313" key="9">
    <source>
        <dbReference type="Proteomes" id="UP000187209"/>
    </source>
</evidence>
<gene>
    <name evidence="8" type="ORF">SteCoe_17979</name>
</gene>
<keyword evidence="1" id="KW-0805">Transcription regulation</keyword>
<feature type="domain" description="SANT" evidence="6">
    <location>
        <begin position="13"/>
        <end position="60"/>
    </location>
</feature>
<dbReference type="Pfam" id="PF00249">
    <property type="entry name" value="Myb_DNA-binding"/>
    <property type="match status" value="1"/>
</dbReference>
<evidence type="ECO:0000259" key="7">
    <source>
        <dbReference type="PROSITE" id="PS51294"/>
    </source>
</evidence>
<dbReference type="SUPFAM" id="SSF46689">
    <property type="entry name" value="Homeodomain-like"/>
    <property type="match status" value="1"/>
</dbReference>
<keyword evidence="2" id="KW-0238">DNA-binding</keyword>
<dbReference type="PROSITE" id="PS51294">
    <property type="entry name" value="HTH_MYB"/>
    <property type="match status" value="1"/>
</dbReference>
<dbReference type="OrthoDB" id="342406at2759"/>
<keyword evidence="3" id="KW-0804">Transcription</keyword>
<dbReference type="SMART" id="SM00717">
    <property type="entry name" value="SANT"/>
    <property type="match status" value="1"/>
</dbReference>
<evidence type="ECO:0000313" key="8">
    <source>
        <dbReference type="EMBL" id="OMJ81514.1"/>
    </source>
</evidence>
<dbReference type="AlphaFoldDB" id="A0A1R2BXM4"/>
<dbReference type="InterPro" id="IPR001005">
    <property type="entry name" value="SANT/Myb"/>
</dbReference>
<evidence type="ECO:0000259" key="5">
    <source>
        <dbReference type="PROSITE" id="PS50090"/>
    </source>
</evidence>
<dbReference type="Proteomes" id="UP000187209">
    <property type="component" value="Unassembled WGS sequence"/>
</dbReference>
<keyword evidence="9" id="KW-1185">Reference proteome</keyword>
<accession>A0A1R2BXM4</accession>
<dbReference type="CDD" id="cd00167">
    <property type="entry name" value="SANT"/>
    <property type="match status" value="1"/>
</dbReference>
<evidence type="ECO:0000256" key="2">
    <source>
        <dbReference type="ARBA" id="ARBA00023125"/>
    </source>
</evidence>
<name>A0A1R2BXM4_9CILI</name>
<protein>
    <submittedName>
        <fullName evidence="8">Uncharacterized protein</fullName>
    </submittedName>
</protein>
<dbReference type="InterPro" id="IPR017884">
    <property type="entry name" value="SANT_dom"/>
</dbReference>
<evidence type="ECO:0000256" key="3">
    <source>
        <dbReference type="ARBA" id="ARBA00023163"/>
    </source>
</evidence>
<comment type="caution">
    <text evidence="8">The sequence shown here is derived from an EMBL/GenBank/DDBJ whole genome shotgun (WGS) entry which is preliminary data.</text>
</comment>
<proteinExistence type="predicted"/>
<dbReference type="NCBIfam" id="TIGR01557">
    <property type="entry name" value="myb_SHAQKYF"/>
    <property type="match status" value="1"/>
</dbReference>
<sequence length="107" mass="12725">MKDITEIDEKIGRWTKVEHRKFLEGLKMHGRNWKLISDIIKTRSSTQVRSHAQKYFIREANRHSFVHVTSNYIEENIRIRDEMPKKYVVKSEACTQYGEGMIFPGLI</sequence>
<dbReference type="InterPro" id="IPR017930">
    <property type="entry name" value="Myb_dom"/>
</dbReference>
<dbReference type="EMBL" id="MPUH01000377">
    <property type="protein sequence ID" value="OMJ81514.1"/>
    <property type="molecule type" value="Genomic_DNA"/>
</dbReference>
<dbReference type="GO" id="GO:0003677">
    <property type="term" value="F:DNA binding"/>
    <property type="evidence" value="ECO:0007669"/>
    <property type="project" value="UniProtKB-KW"/>
</dbReference>